<gene>
    <name evidence="1" type="ORF">PIB30_066548</name>
</gene>
<protein>
    <submittedName>
        <fullName evidence="1">Uncharacterized protein</fullName>
    </submittedName>
</protein>
<reference evidence="1 2" key="1">
    <citation type="journal article" date="2023" name="Plants (Basel)">
        <title>Bridging the Gap: Combining Genomics and Transcriptomics Approaches to Understand Stylosanthes scabra, an Orphan Legume from the Brazilian Caatinga.</title>
        <authorList>
            <person name="Ferreira-Neto J.R.C."/>
            <person name="da Silva M.D."/>
            <person name="Binneck E."/>
            <person name="de Melo N.F."/>
            <person name="da Silva R.H."/>
            <person name="de Melo A.L.T.M."/>
            <person name="Pandolfi V."/>
            <person name="Bustamante F.O."/>
            <person name="Brasileiro-Vidal A.C."/>
            <person name="Benko-Iseppon A.M."/>
        </authorList>
    </citation>
    <scope>NUCLEOTIDE SEQUENCE [LARGE SCALE GENOMIC DNA]</scope>
    <source>
        <tissue evidence="1">Leaves</tissue>
    </source>
</reference>
<keyword evidence="2" id="KW-1185">Reference proteome</keyword>
<sequence>MPKENFDPNLFNLQGNFLNKPIKPVPVNLIKSIASLSVYSQNGVQWGEEAEVESNPNPLASGLLEPKATLLHLKDSVRQEGVQEGNIAQKTILLLKKERVPPHNGHPRLNEYDVEELSRYVESLDGTTGGLALAWKESNDIFVLCHDDFFILFTWTDFATRRTWKIVGVHLDTNYAKWVKQFCKILSLKEVTYHYFWVIGDFNTISAPHEKDGGRMKSASSWL</sequence>
<name>A0ABU6VKN2_9FABA</name>
<evidence type="ECO:0000313" key="1">
    <source>
        <dbReference type="EMBL" id="MED6174180.1"/>
    </source>
</evidence>
<dbReference type="Proteomes" id="UP001341840">
    <property type="component" value="Unassembled WGS sequence"/>
</dbReference>
<evidence type="ECO:0000313" key="2">
    <source>
        <dbReference type="Proteomes" id="UP001341840"/>
    </source>
</evidence>
<proteinExistence type="predicted"/>
<accession>A0ABU6VKN2</accession>
<comment type="caution">
    <text evidence="1">The sequence shown here is derived from an EMBL/GenBank/DDBJ whole genome shotgun (WGS) entry which is preliminary data.</text>
</comment>
<organism evidence="1 2">
    <name type="scientific">Stylosanthes scabra</name>
    <dbReference type="NCBI Taxonomy" id="79078"/>
    <lineage>
        <taxon>Eukaryota</taxon>
        <taxon>Viridiplantae</taxon>
        <taxon>Streptophyta</taxon>
        <taxon>Embryophyta</taxon>
        <taxon>Tracheophyta</taxon>
        <taxon>Spermatophyta</taxon>
        <taxon>Magnoliopsida</taxon>
        <taxon>eudicotyledons</taxon>
        <taxon>Gunneridae</taxon>
        <taxon>Pentapetalae</taxon>
        <taxon>rosids</taxon>
        <taxon>fabids</taxon>
        <taxon>Fabales</taxon>
        <taxon>Fabaceae</taxon>
        <taxon>Papilionoideae</taxon>
        <taxon>50 kb inversion clade</taxon>
        <taxon>dalbergioids sensu lato</taxon>
        <taxon>Dalbergieae</taxon>
        <taxon>Pterocarpus clade</taxon>
        <taxon>Stylosanthes</taxon>
    </lineage>
</organism>
<dbReference type="EMBL" id="JASCZI010151715">
    <property type="protein sequence ID" value="MED6174180.1"/>
    <property type="molecule type" value="Genomic_DNA"/>
</dbReference>